<dbReference type="EMBL" id="LRGB01002993">
    <property type="protein sequence ID" value="KZS05129.1"/>
    <property type="molecule type" value="Genomic_DNA"/>
</dbReference>
<sequence>MTYVFKQKKSVKEFSCFFFFGGPCLELFKMSVNWTRHGQLSLSFSGKILRRLIVTNAEATLPNLCTPCFRFVF</sequence>
<dbReference type="Proteomes" id="UP000076858">
    <property type="component" value="Unassembled WGS sequence"/>
</dbReference>
<reference evidence="1 2" key="1">
    <citation type="submission" date="2016-03" db="EMBL/GenBank/DDBJ databases">
        <title>EvidentialGene: Evidence-directed Construction of Genes on Genomes.</title>
        <authorList>
            <person name="Gilbert D.G."/>
            <person name="Choi J.-H."/>
            <person name="Mockaitis K."/>
            <person name="Colbourne J."/>
            <person name="Pfrender M."/>
        </authorList>
    </citation>
    <scope>NUCLEOTIDE SEQUENCE [LARGE SCALE GENOMIC DNA]</scope>
    <source>
        <strain evidence="1 2">Xinb3</strain>
        <tissue evidence="1">Complete organism</tissue>
    </source>
</reference>
<accession>A0A164MK75</accession>
<protein>
    <submittedName>
        <fullName evidence="1">Uncharacterized protein</fullName>
    </submittedName>
</protein>
<organism evidence="1 2">
    <name type="scientific">Daphnia magna</name>
    <dbReference type="NCBI Taxonomy" id="35525"/>
    <lineage>
        <taxon>Eukaryota</taxon>
        <taxon>Metazoa</taxon>
        <taxon>Ecdysozoa</taxon>
        <taxon>Arthropoda</taxon>
        <taxon>Crustacea</taxon>
        <taxon>Branchiopoda</taxon>
        <taxon>Diplostraca</taxon>
        <taxon>Cladocera</taxon>
        <taxon>Anomopoda</taxon>
        <taxon>Daphniidae</taxon>
        <taxon>Daphnia</taxon>
    </lineage>
</organism>
<proteinExistence type="predicted"/>
<comment type="caution">
    <text evidence="1">The sequence shown here is derived from an EMBL/GenBank/DDBJ whole genome shotgun (WGS) entry which is preliminary data.</text>
</comment>
<evidence type="ECO:0000313" key="2">
    <source>
        <dbReference type="Proteomes" id="UP000076858"/>
    </source>
</evidence>
<gene>
    <name evidence="1" type="ORF">APZ42_031716</name>
</gene>
<keyword evidence="2" id="KW-1185">Reference proteome</keyword>
<name>A0A164MK75_9CRUS</name>
<dbReference type="AlphaFoldDB" id="A0A164MK75"/>
<evidence type="ECO:0000313" key="1">
    <source>
        <dbReference type="EMBL" id="KZS05129.1"/>
    </source>
</evidence>